<evidence type="ECO:0000259" key="15">
    <source>
        <dbReference type="Pfam" id="PF00905"/>
    </source>
</evidence>
<dbReference type="GO" id="GO:0071972">
    <property type="term" value="F:peptidoglycan L,D-transpeptidase activity"/>
    <property type="evidence" value="ECO:0007669"/>
    <property type="project" value="TreeGrafter"/>
</dbReference>
<dbReference type="AlphaFoldDB" id="B6BW26"/>
<dbReference type="GO" id="GO:0009002">
    <property type="term" value="F:serine-type D-Ala-D-Ala carboxypeptidase activity"/>
    <property type="evidence" value="ECO:0007669"/>
    <property type="project" value="InterPro"/>
</dbReference>
<evidence type="ECO:0000313" key="17">
    <source>
        <dbReference type="EMBL" id="EDZ64560.1"/>
    </source>
</evidence>
<dbReference type="GO" id="GO:0008360">
    <property type="term" value="P:regulation of cell shape"/>
    <property type="evidence" value="ECO:0007669"/>
    <property type="project" value="UniProtKB-KW"/>
</dbReference>
<evidence type="ECO:0000256" key="7">
    <source>
        <dbReference type="ARBA" id="ARBA00022692"/>
    </source>
</evidence>
<keyword evidence="18" id="KW-1185">Reference proteome</keyword>
<dbReference type="InterPro" id="IPR017790">
    <property type="entry name" value="Penicillin-binding_protein_2"/>
</dbReference>
<protein>
    <submittedName>
        <fullName evidence="17">Penicillin-binding protein 2</fullName>
    </submittedName>
</protein>
<evidence type="ECO:0000256" key="2">
    <source>
        <dbReference type="ARBA" id="ARBA00004236"/>
    </source>
</evidence>
<dbReference type="Pfam" id="PF00905">
    <property type="entry name" value="Transpeptidase"/>
    <property type="match status" value="1"/>
</dbReference>
<keyword evidence="7 14" id="KW-0812">Transmembrane</keyword>
<sequence length="601" mass="68965">MLNSRLILVQRFNILIAFLFLIFLLIFLRLFWLQIYKNDFYLESSKSNYERIEPIKPLRGLIFDRNNNILAENILTYNLEINIENKSKEDLNAIIEELSKILSISEHERSLFFKIRSDRKFLRKIPLKTNINNDELAFFVSKMFLFPDVNLKEEFLRSYKYGIENAHLIGYINRISKKDLKKIENDPEKLGNYFGITHIGKQGIESSFENSLRGKSGFKKIRVNARNSFIAEIENKKAFDGQDLTLSIDLDLQKKSHELLKGYRGSLIMTDISNNEVLAYQSNPSFDPNLFVNGIGFSEWDKLNTDPNKPMLDRVTNAVYPPGSTIKPFLSIAGLENNVINTDYSINDPGFYQLPKTKKIFMDWKKEGHGNVNIINAIAESCDVYFYDLAYRLGIEKMDKSLRKFAFGQKTGINLPTEKRGILPSPEWKLKRHKKKWNTYETINTSIGQGDFLSSPAQLVHALNILLNNKKMPPLNLIKNQSTDVPLSVEKITDEKYIETVKRGMQEVTNSNGTFRSIANNNKNKIAGKTGTAQVFSLKNQEYDEDNIADHLKDHSLFIGYAPYDNPQISIAVIIENGGHGSTVAAPIAKKMIDFYFETIK</sequence>
<evidence type="ECO:0000256" key="11">
    <source>
        <dbReference type="ARBA" id="ARBA00022989"/>
    </source>
</evidence>
<name>B6BW26_9PROT</name>
<dbReference type="GO" id="GO:0005886">
    <property type="term" value="C:plasma membrane"/>
    <property type="evidence" value="ECO:0007669"/>
    <property type="project" value="UniProtKB-SubCell"/>
</dbReference>
<evidence type="ECO:0000256" key="9">
    <source>
        <dbReference type="ARBA" id="ARBA00022960"/>
    </source>
</evidence>
<evidence type="ECO:0000256" key="6">
    <source>
        <dbReference type="ARBA" id="ARBA00022670"/>
    </source>
</evidence>
<dbReference type="Gene3D" id="3.90.1310.10">
    <property type="entry name" value="Penicillin-binding protein 2a (Domain 2)"/>
    <property type="match status" value="1"/>
</dbReference>
<keyword evidence="10" id="KW-0573">Peptidoglycan synthesis</keyword>
<dbReference type="InterPro" id="IPR012338">
    <property type="entry name" value="Beta-lactam/transpept-like"/>
</dbReference>
<organism evidence="17 18">
    <name type="scientific">beta proteobacterium KB13</name>
    <dbReference type="NCBI Taxonomy" id="314607"/>
    <lineage>
        <taxon>Bacteria</taxon>
        <taxon>Pseudomonadati</taxon>
        <taxon>Pseudomonadota</taxon>
        <taxon>Betaproteobacteria</taxon>
        <taxon>Nitrosomonadales</taxon>
        <taxon>OM43 clade</taxon>
    </lineage>
</organism>
<keyword evidence="12 14" id="KW-0472">Membrane</keyword>
<dbReference type="SUPFAM" id="SSF56601">
    <property type="entry name" value="beta-lactamase/transpeptidase-like"/>
    <property type="match status" value="1"/>
</dbReference>
<evidence type="ECO:0000256" key="4">
    <source>
        <dbReference type="ARBA" id="ARBA00022519"/>
    </source>
</evidence>
<keyword evidence="3" id="KW-1003">Cell membrane</keyword>
<keyword evidence="8" id="KW-0378">Hydrolase</keyword>
<dbReference type="GO" id="GO:0009252">
    <property type="term" value="P:peptidoglycan biosynthetic process"/>
    <property type="evidence" value="ECO:0007669"/>
    <property type="project" value="UniProtKB-KW"/>
</dbReference>
<keyword evidence="5" id="KW-0121">Carboxypeptidase</keyword>
<dbReference type="GO" id="GO:0006508">
    <property type="term" value="P:proteolysis"/>
    <property type="evidence" value="ECO:0007669"/>
    <property type="project" value="UniProtKB-KW"/>
</dbReference>
<dbReference type="InterPro" id="IPR036138">
    <property type="entry name" value="PBP_dimer_sf"/>
</dbReference>
<dbReference type="GO" id="GO:0071555">
    <property type="term" value="P:cell wall organization"/>
    <property type="evidence" value="ECO:0007669"/>
    <property type="project" value="UniProtKB-KW"/>
</dbReference>
<evidence type="ECO:0000313" key="18">
    <source>
        <dbReference type="Proteomes" id="UP000004188"/>
    </source>
</evidence>
<dbReference type="Gene3D" id="3.30.1390.30">
    <property type="entry name" value="Penicillin-binding protein 2a, domain 3"/>
    <property type="match status" value="1"/>
</dbReference>
<gene>
    <name evidence="17" type="primary">mrdA</name>
    <name evidence="17" type="ORF">KB13_692</name>
</gene>
<evidence type="ECO:0000256" key="3">
    <source>
        <dbReference type="ARBA" id="ARBA00022475"/>
    </source>
</evidence>
<reference evidence="18" key="1">
    <citation type="journal article" date="2012" name="Stand. Genomic Sci.">
        <title>Genome sequence of strain HIMB624, a cultured representative from the OM43 clade of marine Betaproteobacteria.</title>
        <authorList>
            <person name="Huggett M.J."/>
            <person name="Hayakawa D.H."/>
            <person name="Rappe M.S."/>
        </authorList>
    </citation>
    <scope>NUCLEOTIDE SEQUENCE [LARGE SCALE GENOMIC DNA]</scope>
    <source>
        <strain evidence="18">KB13</strain>
    </source>
</reference>
<evidence type="ECO:0000256" key="13">
    <source>
        <dbReference type="ARBA" id="ARBA00023316"/>
    </source>
</evidence>
<dbReference type="InterPro" id="IPR005311">
    <property type="entry name" value="PBP_dimer"/>
</dbReference>
<evidence type="ECO:0000256" key="10">
    <source>
        <dbReference type="ARBA" id="ARBA00022984"/>
    </source>
</evidence>
<dbReference type="STRING" id="314607.KB13_692"/>
<evidence type="ECO:0000256" key="8">
    <source>
        <dbReference type="ARBA" id="ARBA00022801"/>
    </source>
</evidence>
<dbReference type="eggNOG" id="COG0768">
    <property type="taxonomic scope" value="Bacteria"/>
</dbReference>
<dbReference type="PANTHER" id="PTHR30627">
    <property type="entry name" value="PEPTIDOGLYCAN D,D-TRANSPEPTIDASE"/>
    <property type="match status" value="1"/>
</dbReference>
<dbReference type="Gene3D" id="3.40.710.10">
    <property type="entry name" value="DD-peptidase/beta-lactamase superfamily"/>
    <property type="match status" value="1"/>
</dbReference>
<comment type="subcellular location">
    <subcellularLocation>
        <location evidence="2">Cell membrane</location>
    </subcellularLocation>
    <subcellularLocation>
        <location evidence="1">Membrane</location>
        <topology evidence="1">Single-pass membrane protein</topology>
    </subcellularLocation>
</comment>
<dbReference type="SUPFAM" id="SSF56519">
    <property type="entry name" value="Penicillin binding protein dimerisation domain"/>
    <property type="match status" value="1"/>
</dbReference>
<keyword evidence="6" id="KW-0645">Protease</keyword>
<keyword evidence="4" id="KW-0997">Cell inner membrane</keyword>
<keyword evidence="13" id="KW-0961">Cell wall biogenesis/degradation</keyword>
<dbReference type="GO" id="GO:0008658">
    <property type="term" value="F:penicillin binding"/>
    <property type="evidence" value="ECO:0007669"/>
    <property type="project" value="InterPro"/>
</dbReference>
<evidence type="ECO:0000259" key="16">
    <source>
        <dbReference type="Pfam" id="PF03717"/>
    </source>
</evidence>
<evidence type="ECO:0000256" key="5">
    <source>
        <dbReference type="ARBA" id="ARBA00022645"/>
    </source>
</evidence>
<dbReference type="Proteomes" id="UP000004188">
    <property type="component" value="Unassembled WGS sequence"/>
</dbReference>
<feature type="transmembrane region" description="Helical" evidence="14">
    <location>
        <begin position="12"/>
        <end position="32"/>
    </location>
</feature>
<keyword evidence="9" id="KW-0133">Cell shape</keyword>
<accession>B6BW26</accession>
<dbReference type="HOGENOM" id="CLU_009289_1_2_4"/>
<dbReference type="InterPro" id="IPR050515">
    <property type="entry name" value="Beta-lactam/transpept"/>
</dbReference>
<feature type="domain" description="Penicillin-binding protein dimerisation" evidence="16">
    <location>
        <begin position="55"/>
        <end position="233"/>
    </location>
</feature>
<proteinExistence type="predicted"/>
<keyword evidence="11 14" id="KW-1133">Transmembrane helix</keyword>
<dbReference type="Pfam" id="PF03717">
    <property type="entry name" value="PBP_dimer"/>
    <property type="match status" value="1"/>
</dbReference>
<evidence type="ECO:0000256" key="12">
    <source>
        <dbReference type="ARBA" id="ARBA00023136"/>
    </source>
</evidence>
<evidence type="ECO:0000256" key="14">
    <source>
        <dbReference type="SAM" id="Phobius"/>
    </source>
</evidence>
<dbReference type="InterPro" id="IPR001460">
    <property type="entry name" value="PCN-bd_Tpept"/>
</dbReference>
<evidence type="ECO:0000256" key="1">
    <source>
        <dbReference type="ARBA" id="ARBA00004167"/>
    </source>
</evidence>
<dbReference type="NCBIfam" id="TIGR03423">
    <property type="entry name" value="pbp2_mrdA"/>
    <property type="match status" value="1"/>
</dbReference>
<feature type="domain" description="Penicillin-binding protein transpeptidase" evidence="15">
    <location>
        <begin position="265"/>
        <end position="593"/>
    </location>
</feature>
<dbReference type="EMBL" id="DS995299">
    <property type="protein sequence ID" value="EDZ64560.1"/>
    <property type="molecule type" value="Genomic_DNA"/>
</dbReference>
<dbReference type="PANTHER" id="PTHR30627:SF2">
    <property type="entry name" value="PEPTIDOGLYCAN D,D-TRANSPEPTIDASE MRDA"/>
    <property type="match status" value="1"/>
</dbReference>